<organism evidence="2 3">
    <name type="scientific">Streptomyces flaveolus</name>
    <dbReference type="NCBI Taxonomy" id="67297"/>
    <lineage>
        <taxon>Bacteria</taxon>
        <taxon>Bacillati</taxon>
        <taxon>Actinomycetota</taxon>
        <taxon>Actinomycetes</taxon>
        <taxon>Kitasatosporales</taxon>
        <taxon>Streptomycetaceae</taxon>
        <taxon>Streptomyces</taxon>
    </lineage>
</organism>
<dbReference type="SUPFAM" id="SSF52540">
    <property type="entry name" value="P-loop containing nucleoside triphosphate hydrolases"/>
    <property type="match status" value="1"/>
</dbReference>
<dbReference type="RefSeq" id="WP_350715479.1">
    <property type="nucleotide sequence ID" value="NZ_JBEPCO010000002.1"/>
</dbReference>
<comment type="caution">
    <text evidence="2">The sequence shown here is derived from an EMBL/GenBank/DDBJ whole genome shotgun (WGS) entry which is preliminary data.</text>
</comment>
<proteinExistence type="predicted"/>
<gene>
    <name evidence="2" type="ORF">ABT322_08610</name>
</gene>
<feature type="coiled-coil region" evidence="1">
    <location>
        <begin position="304"/>
        <end position="331"/>
    </location>
</feature>
<evidence type="ECO:0000256" key="1">
    <source>
        <dbReference type="SAM" id="Coils"/>
    </source>
</evidence>
<keyword evidence="3" id="KW-1185">Reference proteome</keyword>
<name>A0ABV1VBG0_9ACTN</name>
<dbReference type="EMBL" id="JBEPCV010000005">
    <property type="protein sequence ID" value="MER6903836.1"/>
    <property type="molecule type" value="Genomic_DNA"/>
</dbReference>
<dbReference type="InterPro" id="IPR027417">
    <property type="entry name" value="P-loop_NTPase"/>
</dbReference>
<evidence type="ECO:0000313" key="2">
    <source>
        <dbReference type="EMBL" id="MER6903836.1"/>
    </source>
</evidence>
<reference evidence="2 3" key="1">
    <citation type="submission" date="2024-06" db="EMBL/GenBank/DDBJ databases">
        <title>The Natural Products Discovery Center: Release of the First 8490 Sequenced Strains for Exploring Actinobacteria Biosynthetic Diversity.</title>
        <authorList>
            <person name="Kalkreuter E."/>
            <person name="Kautsar S.A."/>
            <person name="Yang D."/>
            <person name="Bader C.D."/>
            <person name="Teijaro C.N."/>
            <person name="Fluegel L."/>
            <person name="Davis C.M."/>
            <person name="Simpson J.R."/>
            <person name="Lauterbach L."/>
            <person name="Steele A.D."/>
            <person name="Gui C."/>
            <person name="Meng S."/>
            <person name="Li G."/>
            <person name="Viehrig K."/>
            <person name="Ye F."/>
            <person name="Su P."/>
            <person name="Kiefer A.F."/>
            <person name="Nichols A."/>
            <person name="Cepeda A.J."/>
            <person name="Yan W."/>
            <person name="Fan B."/>
            <person name="Jiang Y."/>
            <person name="Adhikari A."/>
            <person name="Zheng C.-J."/>
            <person name="Schuster L."/>
            <person name="Cowan T.M."/>
            <person name="Smanski M.J."/>
            <person name="Chevrette M.G."/>
            <person name="De Carvalho L.P.S."/>
            <person name="Shen B."/>
        </authorList>
    </citation>
    <scope>NUCLEOTIDE SEQUENCE [LARGE SCALE GENOMIC DNA]</scope>
    <source>
        <strain evidence="2 3">NPDC000632</strain>
    </source>
</reference>
<protein>
    <submittedName>
        <fullName evidence="2">Uncharacterized protein</fullName>
    </submittedName>
</protein>
<evidence type="ECO:0000313" key="3">
    <source>
        <dbReference type="Proteomes" id="UP001490330"/>
    </source>
</evidence>
<keyword evidence="1" id="KW-0175">Coiled coil</keyword>
<accession>A0ABV1VBG0</accession>
<feature type="coiled-coil region" evidence="1">
    <location>
        <begin position="598"/>
        <end position="642"/>
    </location>
</feature>
<sequence>MAVQTFDIARLTTHAVPVVPETFVAVSGTGPKDDSNGSGKTSFLIAVSLLLADPQWRLESNHGRDASGILFKPDAAGVDRAQQIPAASHGYVVGVFAHDRPDASGGREALAASGPLQGALTVWVRIAASAPYVLANWAEGIHVADAADDAERAAQADTLWQELGSASRLSAHRMADALYGNAPRCLTYLDTPLRPAVPSLLSQQMTAMEPHDIGEALIALSGMTHLLEQEAARRGKALEHAAQLEKARDEHALALADEEAVLEGVRARAAARTALEEGRHAWRRYLAASYLEAAQADRKVAADLEDKEQQVGQAQELLDGAEEKLRELTAATGLAAAAADARQEWVDAKQVTEQAAAQRTSAATRRDVIRQSMAPLRPSAGVWRGSPVADARHALETARDVLYAARQQKADADSALSRAQRLEEAARQGRSGAAGQALEILDGHGVSAAGLMDQLQLEESVRAQWEARLWPWRDAVVVPCEQAERAREILRGLPGAQVVAADPADGTGSGGGALPQGVRSGRALAGFFGTLQERTTALDDPPAAYDAGLSLAVVGGFQAPIAGRDARVAQAVAHRRRCEEEASTAAEGLTAAESEFEVAEIEHKAAVAARDLAALEQQASALDEAIAEADDKTTAARSAEEERHDAWEQAQNALTAHAQAATTAKLTRDAAAKTYKERAKEHTALVRARAEISCPHWQRLWGAPAEEAAELLKAAAPGTPAPRPGRLRRNVEDHLRNAYEHYGLPAGAVAGVADEDLLLAQRLRDAFAEEEASALPRTGFDEVAAPLQTRLDGHSDKDAVEAARIASGRSLREEALAKLTRAAERSGHTLQALQDMIEHHVEGLFSQINDAFNALDRQRGGDGARLDYTSVRPEGARPWRWQVTPRWKRSLRGAFVHYRENANGAQVKVHAIQLVLAAVLADAETKGRVLILDELGNSLGEVNRKDMLAALRDVARRQHLTILGTCQDSVLVDAADVCDELLWFVHASSSDAYNQPTRTWGHDSDGKRVELTADWITAGRSHA</sequence>
<dbReference type="Proteomes" id="UP001490330">
    <property type="component" value="Unassembled WGS sequence"/>
</dbReference>